<evidence type="ECO:0000256" key="1">
    <source>
        <dbReference type="SAM" id="Phobius"/>
    </source>
</evidence>
<feature type="transmembrane region" description="Helical" evidence="1">
    <location>
        <begin position="39"/>
        <end position="60"/>
    </location>
</feature>
<dbReference type="PANTHER" id="PTHR43849:SF2">
    <property type="entry name" value="BLL3936 PROTEIN"/>
    <property type="match status" value="1"/>
</dbReference>
<feature type="domain" description="TRAP C4-dicarboxylate transport system permease DctM subunit" evidence="2">
    <location>
        <begin position="110"/>
        <end position="543"/>
    </location>
</feature>
<organism evidence="3 4">
    <name type="scientific">Halalkalibacter akibai (strain ATCC 43226 / DSM 21942 / CIP 109018 / JCM 9157 / 1139)</name>
    <name type="common">Bacillus akibai</name>
    <dbReference type="NCBI Taxonomy" id="1236973"/>
    <lineage>
        <taxon>Bacteria</taxon>
        <taxon>Bacillati</taxon>
        <taxon>Bacillota</taxon>
        <taxon>Bacilli</taxon>
        <taxon>Bacillales</taxon>
        <taxon>Bacillaceae</taxon>
        <taxon>Halalkalibacter</taxon>
    </lineage>
</organism>
<feature type="transmembrane region" description="Helical" evidence="1">
    <location>
        <begin position="550"/>
        <end position="571"/>
    </location>
</feature>
<feature type="transmembrane region" description="Helical" evidence="1">
    <location>
        <begin position="399"/>
        <end position="423"/>
    </location>
</feature>
<evidence type="ECO:0000313" key="4">
    <source>
        <dbReference type="Proteomes" id="UP000018896"/>
    </source>
</evidence>
<feature type="transmembrane region" description="Helical" evidence="1">
    <location>
        <begin position="522"/>
        <end position="538"/>
    </location>
</feature>
<dbReference type="InterPro" id="IPR011853">
    <property type="entry name" value="TRAP_DctM-Dct_fused"/>
</dbReference>
<keyword evidence="1" id="KW-0812">Transmembrane</keyword>
<dbReference type="NCBIfam" id="TIGR02123">
    <property type="entry name" value="TRAP_fused"/>
    <property type="match status" value="1"/>
</dbReference>
<dbReference type="AlphaFoldDB" id="W4QSG9"/>
<evidence type="ECO:0000313" key="3">
    <source>
        <dbReference type="EMBL" id="GAE35031.1"/>
    </source>
</evidence>
<name>W4QSG9_HALA3</name>
<dbReference type="Pfam" id="PF06808">
    <property type="entry name" value="DctM"/>
    <property type="match status" value="1"/>
</dbReference>
<sequence length="628" mass="67137">MMEKSLDVKGSIFFTVDKVILFLAISLATFHLYTASFGILPGYFQSAVHWALIASIIFLIKPLKFKYSKFIDVPLILISWCISYYLITVQKDLVMRAGAYTDLEVLLGILAILIALEAGRRTVGLILPIFCLAFLLYALFGNYFPGMFQTANFSISRIAPYLYTGSDGLYGQIILVSAQFIFLFLLFGAVLKLTGAGNFFVDLAYSVAGKISGGPAQAAILSSMLMGTVNGSGAANVVTTGTFTIPLMKRVGYKAKFAGAVEAVASNGGQIMPPVMGAVAFLMAEITGLPYVDILKAALIPAILYFVTLSSCVYFIAKKNNFKGLEKSELPSFRETLFKGWVYLLPLGTLVFLLVQGFSPQKAAFYSIILAILIGFIKDRKNMTLPNIMAASRDSATGIMPIAAACLLAGIIMGVIQLTGLGIKISGILESISGGNLLLALLLTMFTSIILGMGLPTSAAYLILAVLVAPALVNMGIPVIAAHLFILYFGALSTITPPVALSVFGAAGIAGSNVWETGVESVKLASAGFIIPFIFAYNDVLLLNGEMGDIVLSISTALLGCLALSASVTGWCIKTVGVLYRILFLTSAIFLIIPSPFYWSLIGLGMVTILLVSLFINRNKEQAYSYTA</sequence>
<feature type="transmembrane region" description="Helical" evidence="1">
    <location>
        <begin position="578"/>
        <end position="593"/>
    </location>
</feature>
<protein>
    <submittedName>
        <fullName evidence="3">TRAP-type uncharacterized transport system</fullName>
    </submittedName>
</protein>
<feature type="transmembrane region" description="Helical" evidence="1">
    <location>
        <begin position="93"/>
        <end position="116"/>
    </location>
</feature>
<keyword evidence="4" id="KW-1185">Reference proteome</keyword>
<dbReference type="eggNOG" id="COG4666">
    <property type="taxonomic scope" value="Bacteria"/>
</dbReference>
<gene>
    <name evidence="3" type="ORF">JCM9157_2124</name>
</gene>
<feature type="transmembrane region" description="Helical" evidence="1">
    <location>
        <begin position="435"/>
        <end position="455"/>
    </location>
</feature>
<feature type="transmembrane region" description="Helical" evidence="1">
    <location>
        <begin position="338"/>
        <end position="357"/>
    </location>
</feature>
<evidence type="ECO:0000259" key="2">
    <source>
        <dbReference type="Pfam" id="PF06808"/>
    </source>
</evidence>
<dbReference type="EMBL" id="BAUV01000013">
    <property type="protein sequence ID" value="GAE35031.1"/>
    <property type="molecule type" value="Genomic_DNA"/>
</dbReference>
<feature type="transmembrane region" description="Helical" evidence="1">
    <location>
        <begin position="12"/>
        <end position="33"/>
    </location>
</feature>
<feature type="transmembrane region" description="Helical" evidence="1">
    <location>
        <begin position="123"/>
        <end position="144"/>
    </location>
</feature>
<feature type="transmembrane region" description="Helical" evidence="1">
    <location>
        <begin position="462"/>
        <end position="489"/>
    </location>
</feature>
<keyword evidence="1" id="KW-1133">Transmembrane helix</keyword>
<feature type="transmembrane region" description="Helical" evidence="1">
    <location>
        <begin position="495"/>
        <end position="515"/>
    </location>
</feature>
<comment type="caution">
    <text evidence="3">The sequence shown here is derived from an EMBL/GenBank/DDBJ whole genome shotgun (WGS) entry which is preliminary data.</text>
</comment>
<dbReference type="InterPro" id="IPR010656">
    <property type="entry name" value="DctM"/>
</dbReference>
<feature type="transmembrane region" description="Helical" evidence="1">
    <location>
        <begin position="363"/>
        <end position="378"/>
    </location>
</feature>
<proteinExistence type="predicted"/>
<feature type="transmembrane region" description="Helical" evidence="1">
    <location>
        <begin position="67"/>
        <end position="87"/>
    </location>
</feature>
<keyword evidence="1" id="KW-0472">Membrane</keyword>
<feature type="transmembrane region" description="Helical" evidence="1">
    <location>
        <begin position="298"/>
        <end position="317"/>
    </location>
</feature>
<dbReference type="PANTHER" id="PTHR43849">
    <property type="entry name" value="BLL3936 PROTEIN"/>
    <property type="match status" value="1"/>
</dbReference>
<reference evidence="3 4" key="1">
    <citation type="journal article" date="2014" name="Genome Announc.">
        <title>Draft Genome Sequences of Three Alkaliphilic Bacillus Strains, Bacillus wakoensis JCM 9140T, Bacillus akibai JCM 9157T, and Bacillus hemicellulosilyticus JCM 9152T.</title>
        <authorList>
            <person name="Yuki M."/>
            <person name="Oshima K."/>
            <person name="Suda W."/>
            <person name="Oshida Y."/>
            <person name="Kitamura K."/>
            <person name="Iida T."/>
            <person name="Hattori M."/>
            <person name="Ohkuma M."/>
        </authorList>
    </citation>
    <scope>NUCLEOTIDE SEQUENCE [LARGE SCALE GENOMIC DNA]</scope>
    <source>
        <strain evidence="3 4">JCM 9157</strain>
    </source>
</reference>
<dbReference type="STRING" id="1236973.JCM9157_2124"/>
<accession>W4QSG9</accession>
<dbReference type="Proteomes" id="UP000018896">
    <property type="component" value="Unassembled WGS sequence"/>
</dbReference>
<feature type="transmembrane region" description="Helical" evidence="1">
    <location>
        <begin position="599"/>
        <end position="616"/>
    </location>
</feature>
<feature type="transmembrane region" description="Helical" evidence="1">
    <location>
        <begin position="169"/>
        <end position="191"/>
    </location>
</feature>